<keyword evidence="3" id="KW-1185">Reference proteome</keyword>
<dbReference type="EMBL" id="JASKYM010000002">
    <property type="protein sequence ID" value="MDK2562962.1"/>
    <property type="molecule type" value="Genomic_DNA"/>
</dbReference>
<accession>A0ABT7E7V8</accession>
<protein>
    <recommendedName>
        <fullName evidence="4">Lipoprotein</fullName>
    </recommendedName>
</protein>
<name>A0ABT7E7V8_9FIRM</name>
<reference evidence="2 3" key="1">
    <citation type="submission" date="2023-05" db="EMBL/GenBank/DDBJ databases">
        <title>Rombocin, a short stable natural nisin variant, displays selective antimicrobial activity against Listeria monocytogenes and employs dual mode of action to kill target bacterial strains.</title>
        <authorList>
            <person name="Wambui J."/>
            <person name="Stephan R."/>
            <person name="Kuipers O.P."/>
        </authorList>
    </citation>
    <scope>NUCLEOTIDE SEQUENCE [LARGE SCALE GENOMIC DNA]</scope>
    <source>
        <strain evidence="2 3">RC002</strain>
    </source>
</reference>
<feature type="region of interest" description="Disordered" evidence="1">
    <location>
        <begin position="179"/>
        <end position="246"/>
    </location>
</feature>
<dbReference type="PROSITE" id="PS51257">
    <property type="entry name" value="PROKAR_LIPOPROTEIN"/>
    <property type="match status" value="1"/>
</dbReference>
<feature type="compositionally biased region" description="Basic and acidic residues" evidence="1">
    <location>
        <begin position="185"/>
        <end position="246"/>
    </location>
</feature>
<comment type="caution">
    <text evidence="2">The sequence shown here is derived from an EMBL/GenBank/DDBJ whole genome shotgun (WGS) entry which is preliminary data.</text>
</comment>
<evidence type="ECO:0000256" key="1">
    <source>
        <dbReference type="SAM" id="MobiDB-lite"/>
    </source>
</evidence>
<evidence type="ECO:0000313" key="3">
    <source>
        <dbReference type="Proteomes" id="UP001301012"/>
    </source>
</evidence>
<evidence type="ECO:0000313" key="2">
    <source>
        <dbReference type="EMBL" id="MDK2562962.1"/>
    </source>
</evidence>
<proteinExistence type="predicted"/>
<sequence length="246" mass="27952">MKFNSRFIALGLGISIFFTGSCLGYSYFSDSATKSNVLKIGKLVEEKPPQPTIETEAEIDDGKELELKLENTGIKKSDIKSVEFISGSGEFNKTSYSAEVDKDKHDNEIQIRFNKHIKIKNISTQMPSKDRVTIKINYKDREDTYEISLTQKFKGHDDLYAFWQMIDSKSLTIEEDLEAQPPSVEKLEEPIEPKAEVKPEETPSKPDEVLEKPTQKPEVEVPIEPKPEVKPEVTPEVPKDESTEQI</sequence>
<gene>
    <name evidence="2" type="ORF">QOZ84_05350</name>
</gene>
<dbReference type="RefSeq" id="WP_284131932.1">
    <property type="nucleotide sequence ID" value="NZ_JASKYM010000002.1"/>
</dbReference>
<organism evidence="2 3">
    <name type="scientific">Romboutsia sedimentorum</name>
    <dbReference type="NCBI Taxonomy" id="1368474"/>
    <lineage>
        <taxon>Bacteria</taxon>
        <taxon>Bacillati</taxon>
        <taxon>Bacillota</taxon>
        <taxon>Clostridia</taxon>
        <taxon>Peptostreptococcales</taxon>
        <taxon>Peptostreptococcaceae</taxon>
        <taxon>Romboutsia</taxon>
    </lineage>
</organism>
<dbReference type="Proteomes" id="UP001301012">
    <property type="component" value="Unassembled WGS sequence"/>
</dbReference>
<evidence type="ECO:0008006" key="4">
    <source>
        <dbReference type="Google" id="ProtNLM"/>
    </source>
</evidence>